<sequence length="212" mass="24870">SDLIDHQRRRWNQRKMEILFIPSDSRILEKNQPAVSEQDSWIWKRTRNGVYSVNTGYELAVSEIKKDLVRGQIEKSSLNPLKVVVWDLKAPSKLKVFIWKAVSADVWLSAKEEMVRDEETESRPQCRREIGWVVPPRQFVKCNIGMKWSNKKKELGVAWILRNSEVWCPLSVKEPKAWPSFKSKVSELRHLLGELLEWSVMKETGDINRDAR</sequence>
<proteinExistence type="predicted"/>
<feature type="non-terminal residue" evidence="2">
    <location>
        <position position="1"/>
    </location>
</feature>
<dbReference type="Gramene" id="A08p11150.2_BraZ1">
    <property type="protein sequence ID" value="A08p11150.2_BraZ1.CDS"/>
    <property type="gene ID" value="A08g11150.2_BraZ1"/>
</dbReference>
<evidence type="ECO:0000313" key="2">
    <source>
        <dbReference type="EMBL" id="VDD03492.1"/>
    </source>
</evidence>
<dbReference type="AlphaFoldDB" id="A0A3P6C4S9"/>
<name>A0A3P6C4S9_BRACM</name>
<evidence type="ECO:0000313" key="1">
    <source>
        <dbReference type="EMBL" id="CAG7897449.1"/>
    </source>
</evidence>
<evidence type="ECO:0008006" key="3">
    <source>
        <dbReference type="Google" id="ProtNLM"/>
    </source>
</evidence>
<organism evidence="2">
    <name type="scientific">Brassica campestris</name>
    <name type="common">Field mustard</name>
    <dbReference type="NCBI Taxonomy" id="3711"/>
    <lineage>
        <taxon>Eukaryota</taxon>
        <taxon>Viridiplantae</taxon>
        <taxon>Streptophyta</taxon>
        <taxon>Embryophyta</taxon>
        <taxon>Tracheophyta</taxon>
        <taxon>Spermatophyta</taxon>
        <taxon>Magnoliopsida</taxon>
        <taxon>eudicotyledons</taxon>
        <taxon>Gunneridae</taxon>
        <taxon>Pentapetalae</taxon>
        <taxon>rosids</taxon>
        <taxon>malvids</taxon>
        <taxon>Brassicales</taxon>
        <taxon>Brassicaceae</taxon>
        <taxon>Brassiceae</taxon>
        <taxon>Brassica</taxon>
    </lineage>
</organism>
<dbReference type="Proteomes" id="UP000694005">
    <property type="component" value="Chromosome A08"/>
</dbReference>
<feature type="non-terminal residue" evidence="2">
    <location>
        <position position="212"/>
    </location>
</feature>
<dbReference type="EMBL" id="LR031575">
    <property type="protein sequence ID" value="VDD03492.1"/>
    <property type="molecule type" value="Genomic_DNA"/>
</dbReference>
<dbReference type="EMBL" id="LS974624">
    <property type="protein sequence ID" value="CAG7897449.1"/>
    <property type="molecule type" value="Genomic_DNA"/>
</dbReference>
<accession>A0A3P6C4S9</accession>
<protein>
    <recommendedName>
        <fullName evidence="3">Reverse transcriptase zinc-binding domain-containing protein</fullName>
    </recommendedName>
</protein>
<reference evidence="2" key="1">
    <citation type="submission" date="2018-11" db="EMBL/GenBank/DDBJ databases">
        <authorList>
            <consortium name="Genoscope - CEA"/>
            <person name="William W."/>
        </authorList>
    </citation>
    <scope>NUCLEOTIDE SEQUENCE</scope>
</reference>
<gene>
    <name evidence="2" type="ORF">BRAA08T32969Z</name>
    <name evidence="1" type="ORF">BRAPAZ1V2_A08P11150.2</name>
</gene>